<name>A0A9E6R9Z2_9HYPH</name>
<feature type="domain" description="Glucan biosynthesis periplasmic MdoG C-terminal" evidence="8">
    <location>
        <begin position="47"/>
        <end position="516"/>
    </location>
</feature>
<evidence type="ECO:0000313" key="10">
    <source>
        <dbReference type="Proteomes" id="UP000825701"/>
    </source>
</evidence>
<feature type="chain" id="PRO_5039683719" description="Glucans biosynthesis protein G" evidence="7">
    <location>
        <begin position="24"/>
        <end position="518"/>
    </location>
</feature>
<dbReference type="InterPro" id="IPR014718">
    <property type="entry name" value="GH-type_carb-bd"/>
</dbReference>
<evidence type="ECO:0000256" key="6">
    <source>
        <dbReference type="SAM" id="MobiDB-lite"/>
    </source>
</evidence>
<dbReference type="GO" id="GO:0030288">
    <property type="term" value="C:outer membrane-bounded periplasmic space"/>
    <property type="evidence" value="ECO:0007669"/>
    <property type="project" value="TreeGrafter"/>
</dbReference>
<feature type="region of interest" description="Disordered" evidence="6">
    <location>
        <begin position="17"/>
        <end position="45"/>
    </location>
</feature>
<dbReference type="InterPro" id="IPR007444">
    <property type="entry name" value="Glucan_biosyn_MdoG_C"/>
</dbReference>
<dbReference type="SUPFAM" id="SSF74650">
    <property type="entry name" value="Galactose mutarotase-like"/>
    <property type="match status" value="1"/>
</dbReference>
<dbReference type="Gene3D" id="2.70.98.10">
    <property type="match status" value="1"/>
</dbReference>
<proteinExistence type="inferred from homology"/>
<evidence type="ECO:0000256" key="7">
    <source>
        <dbReference type="SAM" id="SignalP"/>
    </source>
</evidence>
<dbReference type="PIRSF" id="PIRSF006281">
    <property type="entry name" value="MdoG"/>
    <property type="match status" value="1"/>
</dbReference>
<feature type="compositionally biased region" description="Low complexity" evidence="6">
    <location>
        <begin position="17"/>
        <end position="30"/>
    </location>
</feature>
<comment type="similarity">
    <text evidence="3">Belongs to the OpgD/OpgG family.</text>
</comment>
<dbReference type="InterPro" id="IPR014438">
    <property type="entry name" value="Glucan_biosyn_MdoG/MdoD"/>
</dbReference>
<evidence type="ECO:0000256" key="2">
    <source>
        <dbReference type="ARBA" id="ARBA00005001"/>
    </source>
</evidence>
<organism evidence="9 10">
    <name type="scientific">Chenggangzhangella methanolivorans</name>
    <dbReference type="NCBI Taxonomy" id="1437009"/>
    <lineage>
        <taxon>Bacteria</taxon>
        <taxon>Pseudomonadati</taxon>
        <taxon>Pseudomonadota</taxon>
        <taxon>Alphaproteobacteria</taxon>
        <taxon>Hyphomicrobiales</taxon>
        <taxon>Methylopilaceae</taxon>
        <taxon>Chenggangzhangella</taxon>
    </lineage>
</organism>
<dbReference type="Gene3D" id="2.60.40.10">
    <property type="entry name" value="Immunoglobulins"/>
    <property type="match status" value="1"/>
</dbReference>
<evidence type="ECO:0000256" key="5">
    <source>
        <dbReference type="ARBA" id="ARBA00022764"/>
    </source>
</evidence>
<dbReference type="PANTHER" id="PTHR30504">
    <property type="entry name" value="GLUCANS BIOSYNTHESIS PROTEIN"/>
    <property type="match status" value="1"/>
</dbReference>
<dbReference type="GO" id="GO:0051274">
    <property type="term" value="P:beta-glucan biosynthetic process"/>
    <property type="evidence" value="ECO:0007669"/>
    <property type="project" value="TreeGrafter"/>
</dbReference>
<comment type="subcellular location">
    <subcellularLocation>
        <location evidence="1">Periplasm</location>
    </subcellularLocation>
</comment>
<dbReference type="SUPFAM" id="SSF81296">
    <property type="entry name" value="E set domains"/>
    <property type="match status" value="1"/>
</dbReference>
<evidence type="ECO:0000256" key="3">
    <source>
        <dbReference type="ARBA" id="ARBA00009284"/>
    </source>
</evidence>
<sequence length="518" mass="57174">MNRREFVSGAVAATALASGTARAQAPQPQAQTPPPPPPDIHADGTPFSTDALLETARSLAGRGYEAPKGFLPNGFAELPQDVFRSIRMKPERAVWNGENRGFALDVLPGGFIYRSPVRIAQVEDGRVKMLPESQDWFDFGRAPKPPADRPFPLSGFTGRTALDRPDELRDFLTFQGATIFRAIARGQIFGASARGLALDVGEANGEEFPLFRTFWIERPNAGANAIVVHALLDSRRVAGAYRFTVRPGEITVVDVELTLFAREPLRHVGVGPMTSMFLFGPNDRVGVDDVRGQVHRADGLQMWTGNDEWVWRPLSNPSDLQISVFGDVNPKGFGLLQRQRGFQPYNDLGRRYDRMPSVWIQPIGDWGEGQFQLLEIPTDTDINENVVAYWRPKRAIEPGQPFSMAYRMHWCWSPPDRAGGASVVSTSSGSAGDRRRRFVVDFAGDAVADPARAASIRPNVSTSAGGIRDVVGLANPELKGYRVAFTLDPANEDLCELRLVLESDAGRIGETWLYRWTE</sequence>
<dbReference type="GO" id="GO:0030246">
    <property type="term" value="F:carbohydrate binding"/>
    <property type="evidence" value="ECO:0007669"/>
    <property type="project" value="InterPro"/>
</dbReference>
<gene>
    <name evidence="9" type="ORF">K6K41_26090</name>
</gene>
<evidence type="ECO:0000259" key="8">
    <source>
        <dbReference type="Pfam" id="PF04349"/>
    </source>
</evidence>
<dbReference type="InterPro" id="IPR013783">
    <property type="entry name" value="Ig-like_fold"/>
</dbReference>
<dbReference type="EMBL" id="CP081869">
    <property type="protein sequence ID" value="QZO00015.1"/>
    <property type="molecule type" value="Genomic_DNA"/>
</dbReference>
<dbReference type="Pfam" id="PF04349">
    <property type="entry name" value="MdoG"/>
    <property type="match status" value="1"/>
</dbReference>
<evidence type="ECO:0000256" key="4">
    <source>
        <dbReference type="ARBA" id="ARBA00015376"/>
    </source>
</evidence>
<evidence type="ECO:0000313" key="9">
    <source>
        <dbReference type="EMBL" id="QZO00015.1"/>
    </source>
</evidence>
<dbReference type="InterPro" id="IPR014756">
    <property type="entry name" value="Ig_E-set"/>
</dbReference>
<keyword evidence="10" id="KW-1185">Reference proteome</keyword>
<accession>A0A9E6R9Z2</accession>
<protein>
    <recommendedName>
        <fullName evidence="4">Glucans biosynthesis protein G</fullName>
    </recommendedName>
</protein>
<dbReference type="RefSeq" id="WP_261403156.1">
    <property type="nucleotide sequence ID" value="NZ_CP081869.1"/>
</dbReference>
<dbReference type="PANTHER" id="PTHR30504:SF4">
    <property type="entry name" value="GLUCANS BIOSYNTHESIS PROTEIN G"/>
    <property type="match status" value="1"/>
</dbReference>
<keyword evidence="5" id="KW-0574">Periplasm</keyword>
<evidence type="ECO:0000256" key="1">
    <source>
        <dbReference type="ARBA" id="ARBA00004418"/>
    </source>
</evidence>
<dbReference type="Proteomes" id="UP000825701">
    <property type="component" value="Chromosome"/>
</dbReference>
<dbReference type="AlphaFoldDB" id="A0A9E6R9Z2"/>
<reference evidence="9" key="1">
    <citation type="submission" date="2021-08" db="EMBL/GenBank/DDBJ databases">
        <authorList>
            <person name="Zhang H."/>
            <person name="Xu M."/>
            <person name="Yu Z."/>
            <person name="Yang L."/>
            <person name="Cai Y."/>
        </authorList>
    </citation>
    <scope>NUCLEOTIDE SEQUENCE</scope>
    <source>
        <strain evidence="9">CHL1</strain>
    </source>
</reference>
<feature type="signal peptide" evidence="7">
    <location>
        <begin position="1"/>
        <end position="23"/>
    </location>
</feature>
<dbReference type="InterPro" id="IPR011013">
    <property type="entry name" value="Gal_mutarotase_sf_dom"/>
</dbReference>
<dbReference type="KEGG" id="cmet:K6K41_26090"/>
<keyword evidence="7" id="KW-0732">Signal</keyword>
<dbReference type="GO" id="GO:0003824">
    <property type="term" value="F:catalytic activity"/>
    <property type="evidence" value="ECO:0007669"/>
    <property type="project" value="InterPro"/>
</dbReference>
<comment type="pathway">
    <text evidence="2">Glycan metabolism; osmoregulated periplasmic glucan (OPG) biosynthesis.</text>
</comment>